<protein>
    <submittedName>
        <fullName evidence="1">Uncharacterized protein</fullName>
    </submittedName>
</protein>
<name>A0A1X2GUR4_9FUNG</name>
<reference evidence="1 2" key="1">
    <citation type="submission" date="2016-07" db="EMBL/GenBank/DDBJ databases">
        <title>Pervasive Adenine N6-methylation of Active Genes in Fungi.</title>
        <authorList>
            <consortium name="DOE Joint Genome Institute"/>
            <person name="Mondo S.J."/>
            <person name="Dannebaum R.O."/>
            <person name="Kuo R.C."/>
            <person name="Labutti K."/>
            <person name="Haridas S."/>
            <person name="Kuo A."/>
            <person name="Salamov A."/>
            <person name="Ahrendt S.R."/>
            <person name="Lipzen A."/>
            <person name="Sullivan W."/>
            <person name="Andreopoulos W.B."/>
            <person name="Clum A."/>
            <person name="Lindquist E."/>
            <person name="Daum C."/>
            <person name="Ramamoorthy G.K."/>
            <person name="Gryganskyi A."/>
            <person name="Culley D."/>
            <person name="Magnuson J.K."/>
            <person name="James T.Y."/>
            <person name="O'Malley M.A."/>
            <person name="Stajich J.E."/>
            <person name="Spatafora J.W."/>
            <person name="Visel A."/>
            <person name="Grigoriev I.V."/>
        </authorList>
    </citation>
    <scope>NUCLEOTIDE SEQUENCE [LARGE SCALE GENOMIC DNA]</scope>
    <source>
        <strain evidence="1 2">NRRL 3301</strain>
    </source>
</reference>
<dbReference type="Proteomes" id="UP000242146">
    <property type="component" value="Unassembled WGS sequence"/>
</dbReference>
<organism evidence="1 2">
    <name type="scientific">Hesseltinella vesiculosa</name>
    <dbReference type="NCBI Taxonomy" id="101127"/>
    <lineage>
        <taxon>Eukaryota</taxon>
        <taxon>Fungi</taxon>
        <taxon>Fungi incertae sedis</taxon>
        <taxon>Mucoromycota</taxon>
        <taxon>Mucoromycotina</taxon>
        <taxon>Mucoromycetes</taxon>
        <taxon>Mucorales</taxon>
        <taxon>Cunninghamellaceae</taxon>
        <taxon>Hesseltinella</taxon>
    </lineage>
</organism>
<dbReference type="AlphaFoldDB" id="A0A1X2GUR4"/>
<proteinExistence type="predicted"/>
<accession>A0A1X2GUR4</accession>
<keyword evidence="2" id="KW-1185">Reference proteome</keyword>
<comment type="caution">
    <text evidence="1">The sequence shown here is derived from an EMBL/GenBank/DDBJ whole genome shotgun (WGS) entry which is preliminary data.</text>
</comment>
<gene>
    <name evidence="1" type="ORF">DM01DRAFT_1128809</name>
</gene>
<evidence type="ECO:0000313" key="1">
    <source>
        <dbReference type="EMBL" id="ORX61750.1"/>
    </source>
</evidence>
<evidence type="ECO:0000313" key="2">
    <source>
        <dbReference type="Proteomes" id="UP000242146"/>
    </source>
</evidence>
<dbReference type="EMBL" id="MCGT01000003">
    <property type="protein sequence ID" value="ORX61750.1"/>
    <property type="molecule type" value="Genomic_DNA"/>
</dbReference>
<sequence length="103" mass="11866">MVELANMSVAAPLLRIHCFATRWNLDQLTAVSSYFWETCYDDLTCTAVAPPSPVVPISQYLAMIDKSSTSTSWLFLTLLNIPISSYHTFKKYKIPFFFFILEW</sequence>